<feature type="region of interest" description="Disordered" evidence="3">
    <location>
        <begin position="138"/>
        <end position="158"/>
    </location>
</feature>
<dbReference type="CDD" id="cd13180">
    <property type="entry name" value="RanBD_RanBP3"/>
    <property type="match status" value="1"/>
</dbReference>
<comment type="subcellular location">
    <subcellularLocation>
        <location evidence="1">Nucleus</location>
    </subcellularLocation>
</comment>
<feature type="region of interest" description="Disordered" evidence="3">
    <location>
        <begin position="1"/>
        <end position="48"/>
    </location>
</feature>
<dbReference type="Proteomes" id="UP001516400">
    <property type="component" value="Unassembled WGS sequence"/>
</dbReference>
<feature type="domain" description="RanBD1" evidence="4">
    <location>
        <begin position="227"/>
        <end position="316"/>
    </location>
</feature>
<dbReference type="InterPro" id="IPR000156">
    <property type="entry name" value="Ran_bind_dom"/>
</dbReference>
<dbReference type="GO" id="GO:0005634">
    <property type="term" value="C:nucleus"/>
    <property type="evidence" value="ECO:0007669"/>
    <property type="project" value="UniProtKB-SubCell"/>
</dbReference>
<name>A0ABD2MNQ7_9CUCU</name>
<dbReference type="EMBL" id="JABFTP020000021">
    <property type="protein sequence ID" value="KAL3267977.1"/>
    <property type="molecule type" value="Genomic_DNA"/>
</dbReference>
<evidence type="ECO:0000259" key="4">
    <source>
        <dbReference type="PROSITE" id="PS50196"/>
    </source>
</evidence>
<dbReference type="Gene3D" id="2.30.29.30">
    <property type="entry name" value="Pleckstrin-homology domain (PH domain)/Phosphotyrosine-binding domain (PTB)"/>
    <property type="match status" value="1"/>
</dbReference>
<dbReference type="Pfam" id="PF00638">
    <property type="entry name" value="Ran_BP1"/>
    <property type="match status" value="1"/>
</dbReference>
<dbReference type="SMART" id="SM00160">
    <property type="entry name" value="RanBD"/>
    <property type="match status" value="1"/>
</dbReference>
<dbReference type="PANTHER" id="PTHR23138:SF142">
    <property type="entry name" value="RAN-BINDING PROTEIN 3B-RELATED"/>
    <property type="match status" value="1"/>
</dbReference>
<feature type="compositionally biased region" description="Low complexity" evidence="3">
    <location>
        <begin position="144"/>
        <end position="158"/>
    </location>
</feature>
<protein>
    <recommendedName>
        <fullName evidence="4">RanBD1 domain-containing protein</fullName>
    </recommendedName>
</protein>
<evidence type="ECO:0000256" key="2">
    <source>
        <dbReference type="ARBA" id="ARBA00023242"/>
    </source>
</evidence>
<evidence type="ECO:0000313" key="6">
    <source>
        <dbReference type="Proteomes" id="UP001516400"/>
    </source>
</evidence>
<proteinExistence type="predicted"/>
<feature type="compositionally biased region" description="Basic and acidic residues" evidence="3">
    <location>
        <begin position="37"/>
        <end position="48"/>
    </location>
</feature>
<comment type="caution">
    <text evidence="5">The sequence shown here is derived from an EMBL/GenBank/DDBJ whole genome shotgun (WGS) entry which is preliminary data.</text>
</comment>
<dbReference type="PANTHER" id="PTHR23138">
    <property type="entry name" value="RAN BINDING PROTEIN"/>
    <property type="match status" value="1"/>
</dbReference>
<organism evidence="5 6">
    <name type="scientific">Cryptolaemus montrouzieri</name>
    <dbReference type="NCBI Taxonomy" id="559131"/>
    <lineage>
        <taxon>Eukaryota</taxon>
        <taxon>Metazoa</taxon>
        <taxon>Ecdysozoa</taxon>
        <taxon>Arthropoda</taxon>
        <taxon>Hexapoda</taxon>
        <taxon>Insecta</taxon>
        <taxon>Pterygota</taxon>
        <taxon>Neoptera</taxon>
        <taxon>Endopterygota</taxon>
        <taxon>Coleoptera</taxon>
        <taxon>Polyphaga</taxon>
        <taxon>Cucujiformia</taxon>
        <taxon>Coccinelloidea</taxon>
        <taxon>Coccinellidae</taxon>
        <taxon>Scymninae</taxon>
        <taxon>Scymnini</taxon>
        <taxon>Cryptolaemus</taxon>
    </lineage>
</organism>
<gene>
    <name evidence="5" type="ORF">HHI36_007113</name>
</gene>
<keyword evidence="2" id="KW-0539">Nucleus</keyword>
<reference evidence="5 6" key="1">
    <citation type="journal article" date="2021" name="BMC Biol.">
        <title>Horizontally acquired antibacterial genes associated with adaptive radiation of ladybird beetles.</title>
        <authorList>
            <person name="Li H.S."/>
            <person name="Tang X.F."/>
            <person name="Huang Y.H."/>
            <person name="Xu Z.Y."/>
            <person name="Chen M.L."/>
            <person name="Du X.Y."/>
            <person name="Qiu B.Y."/>
            <person name="Chen P.T."/>
            <person name="Zhang W."/>
            <person name="Slipinski A."/>
            <person name="Escalona H.E."/>
            <person name="Waterhouse R.M."/>
            <person name="Zwick A."/>
            <person name="Pang H."/>
        </authorList>
    </citation>
    <scope>NUCLEOTIDE SEQUENCE [LARGE SCALE GENOMIC DNA]</scope>
    <source>
        <strain evidence="5">SYSU2018</strain>
    </source>
</reference>
<feature type="compositionally biased region" description="Polar residues" evidence="3">
    <location>
        <begin position="9"/>
        <end position="19"/>
    </location>
</feature>
<dbReference type="InterPro" id="IPR011993">
    <property type="entry name" value="PH-like_dom_sf"/>
</dbReference>
<keyword evidence="6" id="KW-1185">Reference proteome</keyword>
<sequence length="368" mass="40719">MAEADERSNSNTVHSTVLTYSPIITKVDAPSEDPILDNEKSEKKDEDPSVFKVCTPTVRNTMLKNPLKSSILKISPSNLGTSTSGGTVKTFMLNPPKLNPFAKKIAECDNSEKKEENTNGEPPIFVPLVTESKVENSVEKTTKESNLSTTTTTFPTSTTSTTSFVFGQNLQERVIAAETKNEDPKPSTSLNSNGTTDMLFSNAIKNDVKSASNINKENKSLSESAREYEQSRAVKRKYEEVEVKTGEEEETNILCISCKLFAFDSATGSWQERGRGTLRLNDFEADGRTQSRLVFRTSGSFRVILNTKIFAKMTAEKASEKSIRLTALDANGEIKVFLVMASNEDSKSLHQILEQRIRSEVEATKHES</sequence>
<dbReference type="AlphaFoldDB" id="A0ABD2MNQ7"/>
<evidence type="ECO:0000256" key="1">
    <source>
        <dbReference type="ARBA" id="ARBA00004123"/>
    </source>
</evidence>
<evidence type="ECO:0000256" key="3">
    <source>
        <dbReference type="SAM" id="MobiDB-lite"/>
    </source>
</evidence>
<accession>A0ABD2MNQ7</accession>
<dbReference type="InterPro" id="IPR045255">
    <property type="entry name" value="RanBP1-like"/>
</dbReference>
<dbReference type="SUPFAM" id="SSF50729">
    <property type="entry name" value="PH domain-like"/>
    <property type="match status" value="1"/>
</dbReference>
<dbReference type="PROSITE" id="PS50196">
    <property type="entry name" value="RANBD1"/>
    <property type="match status" value="1"/>
</dbReference>
<evidence type="ECO:0000313" key="5">
    <source>
        <dbReference type="EMBL" id="KAL3267977.1"/>
    </source>
</evidence>